<evidence type="ECO:0000313" key="1">
    <source>
        <dbReference type="EMBL" id="GAI69196.1"/>
    </source>
</evidence>
<comment type="caution">
    <text evidence="1">The sequence shown here is derived from an EMBL/GenBank/DDBJ whole genome shotgun (WGS) entry which is preliminary data.</text>
</comment>
<sequence>MYEYENEFEILRKRPDKDGMVPVRIRHKRTGKVSVKGNYLRKDLAEKFAKESPIRKAG</sequence>
<dbReference type="AlphaFoldDB" id="X1RQD1"/>
<proteinExistence type="predicted"/>
<organism evidence="1">
    <name type="scientific">marine sediment metagenome</name>
    <dbReference type="NCBI Taxonomy" id="412755"/>
    <lineage>
        <taxon>unclassified sequences</taxon>
        <taxon>metagenomes</taxon>
        <taxon>ecological metagenomes</taxon>
    </lineage>
</organism>
<gene>
    <name evidence="1" type="ORF">S12H4_02925</name>
</gene>
<reference evidence="1" key="1">
    <citation type="journal article" date="2014" name="Front. Microbiol.">
        <title>High frequency of phylogenetically diverse reductive dehalogenase-homologous genes in deep subseafloor sedimentary metagenomes.</title>
        <authorList>
            <person name="Kawai M."/>
            <person name="Futagami T."/>
            <person name="Toyoda A."/>
            <person name="Takaki Y."/>
            <person name="Nishi S."/>
            <person name="Hori S."/>
            <person name="Arai W."/>
            <person name="Tsubouchi T."/>
            <person name="Morono Y."/>
            <person name="Uchiyama I."/>
            <person name="Ito T."/>
            <person name="Fujiyama A."/>
            <person name="Inagaki F."/>
            <person name="Takami H."/>
        </authorList>
    </citation>
    <scope>NUCLEOTIDE SEQUENCE</scope>
    <source>
        <strain evidence="1">Expedition CK06-06</strain>
    </source>
</reference>
<accession>X1RQD1</accession>
<dbReference type="EMBL" id="BARW01000771">
    <property type="protein sequence ID" value="GAI69196.1"/>
    <property type="molecule type" value="Genomic_DNA"/>
</dbReference>
<name>X1RQD1_9ZZZZ</name>
<protein>
    <submittedName>
        <fullName evidence="1">Uncharacterized protein</fullName>
    </submittedName>
</protein>